<dbReference type="PIRSF" id="PIRSF029038">
    <property type="entry name" value="Mtase_YbiN_prd"/>
    <property type="match status" value="1"/>
</dbReference>
<dbReference type="Proteomes" id="UP001169862">
    <property type="component" value="Unassembled WGS sequence"/>
</dbReference>
<keyword evidence="4 6" id="KW-0808">Transferase</keyword>
<dbReference type="GO" id="GO:0005737">
    <property type="term" value="C:cytoplasm"/>
    <property type="evidence" value="ECO:0007669"/>
    <property type="project" value="UniProtKB-SubCell"/>
</dbReference>
<evidence type="ECO:0000256" key="4">
    <source>
        <dbReference type="ARBA" id="ARBA00022679"/>
    </source>
</evidence>
<proteinExistence type="inferred from homology"/>
<comment type="catalytic activity">
    <reaction evidence="6">
        <text>adenosine(1618) in 23S rRNA + S-adenosyl-L-methionine = N(6)-methyladenosine(1618) in 23S rRNA + S-adenosyl-L-homocysteine + H(+)</text>
        <dbReference type="Rhea" id="RHEA:16497"/>
        <dbReference type="Rhea" id="RHEA-COMP:10229"/>
        <dbReference type="Rhea" id="RHEA-COMP:10231"/>
        <dbReference type="ChEBI" id="CHEBI:15378"/>
        <dbReference type="ChEBI" id="CHEBI:57856"/>
        <dbReference type="ChEBI" id="CHEBI:59789"/>
        <dbReference type="ChEBI" id="CHEBI:74411"/>
        <dbReference type="ChEBI" id="CHEBI:74449"/>
        <dbReference type="EC" id="2.1.1.181"/>
    </reaction>
</comment>
<name>A0AAW7XKN7_9GAMM</name>
<evidence type="ECO:0000256" key="2">
    <source>
        <dbReference type="ARBA" id="ARBA00022552"/>
    </source>
</evidence>
<dbReference type="NCBIfam" id="NF008725">
    <property type="entry name" value="PRK11727.1"/>
    <property type="match status" value="1"/>
</dbReference>
<comment type="caution">
    <text evidence="8">The sequence shown here is derived from an EMBL/GenBank/DDBJ whole genome shotgun (WGS) entry which is preliminary data.</text>
</comment>
<evidence type="ECO:0000313" key="9">
    <source>
        <dbReference type="Proteomes" id="UP001169862"/>
    </source>
</evidence>
<dbReference type="HAMAP" id="MF_01848">
    <property type="entry name" value="23SrRNA_methyltr_F"/>
    <property type="match status" value="1"/>
</dbReference>
<dbReference type="GO" id="GO:0052907">
    <property type="term" value="F:23S rRNA (adenine(1618)-N(6))-methyltransferase activity"/>
    <property type="evidence" value="ECO:0007669"/>
    <property type="project" value="UniProtKB-EC"/>
</dbReference>
<keyword evidence="2 6" id="KW-0698">rRNA processing</keyword>
<evidence type="ECO:0000256" key="7">
    <source>
        <dbReference type="SAM" id="MobiDB-lite"/>
    </source>
</evidence>
<dbReference type="PANTHER" id="PTHR13393">
    <property type="entry name" value="SAM-DEPENDENT METHYLTRANSFERASE"/>
    <property type="match status" value="1"/>
</dbReference>
<dbReference type="EMBL" id="JAUOPG010000010">
    <property type="protein sequence ID" value="MDO6454802.1"/>
    <property type="molecule type" value="Genomic_DNA"/>
</dbReference>
<keyword evidence="1 6" id="KW-0963">Cytoplasm</keyword>
<keyword evidence="5 6" id="KW-0949">S-adenosyl-L-methionine</keyword>
<dbReference type="RefSeq" id="WP_303551614.1">
    <property type="nucleotide sequence ID" value="NZ_JAUOPG010000010.1"/>
</dbReference>
<organism evidence="8 9">
    <name type="scientific">Neptunomonas phycophila</name>
    <dbReference type="NCBI Taxonomy" id="1572645"/>
    <lineage>
        <taxon>Bacteria</taxon>
        <taxon>Pseudomonadati</taxon>
        <taxon>Pseudomonadota</taxon>
        <taxon>Gammaproteobacteria</taxon>
        <taxon>Oceanospirillales</taxon>
        <taxon>Oceanospirillaceae</taxon>
        <taxon>Neptunomonas</taxon>
    </lineage>
</organism>
<evidence type="ECO:0000256" key="6">
    <source>
        <dbReference type="HAMAP-Rule" id="MF_01848"/>
    </source>
</evidence>
<dbReference type="PANTHER" id="PTHR13393:SF0">
    <property type="entry name" value="RNA N6-ADENOSINE-METHYLTRANSFERASE METTL16"/>
    <property type="match status" value="1"/>
</dbReference>
<dbReference type="SUPFAM" id="SSF53335">
    <property type="entry name" value="S-adenosyl-L-methionine-dependent methyltransferases"/>
    <property type="match status" value="1"/>
</dbReference>
<dbReference type="CDD" id="cd02440">
    <property type="entry name" value="AdoMet_MTases"/>
    <property type="match status" value="1"/>
</dbReference>
<dbReference type="EC" id="2.1.1.181" evidence="6"/>
<evidence type="ECO:0000256" key="1">
    <source>
        <dbReference type="ARBA" id="ARBA00022490"/>
    </source>
</evidence>
<dbReference type="InterPro" id="IPR029063">
    <property type="entry name" value="SAM-dependent_MTases_sf"/>
</dbReference>
<keyword evidence="3 6" id="KW-0489">Methyltransferase</keyword>
<evidence type="ECO:0000256" key="3">
    <source>
        <dbReference type="ARBA" id="ARBA00022603"/>
    </source>
</evidence>
<protein>
    <recommendedName>
        <fullName evidence="6">Ribosomal RNA large subunit methyltransferase F</fullName>
        <ecNumber evidence="6">2.1.1.181</ecNumber>
    </recommendedName>
    <alternativeName>
        <fullName evidence="6">23S rRNA mA1618 methyltransferase</fullName>
    </alternativeName>
    <alternativeName>
        <fullName evidence="6">rRNA adenine N-6-methyltransferase</fullName>
    </alternativeName>
</protein>
<dbReference type="InterPro" id="IPR010286">
    <property type="entry name" value="METTL16/RlmF"/>
</dbReference>
<dbReference type="Pfam" id="PF05971">
    <property type="entry name" value="Methyltransf_10"/>
    <property type="match status" value="1"/>
</dbReference>
<evidence type="ECO:0000313" key="8">
    <source>
        <dbReference type="EMBL" id="MDO6454802.1"/>
    </source>
</evidence>
<comment type="function">
    <text evidence="6">Specifically methylates the adenine in position 1618 of 23S rRNA.</text>
</comment>
<dbReference type="GO" id="GO:0070475">
    <property type="term" value="P:rRNA base methylation"/>
    <property type="evidence" value="ECO:0007669"/>
    <property type="project" value="TreeGrafter"/>
</dbReference>
<dbReference type="InterPro" id="IPR016909">
    <property type="entry name" value="rRNA_lsu_MeTfrase_F"/>
</dbReference>
<dbReference type="Gene3D" id="3.40.50.150">
    <property type="entry name" value="Vaccinia Virus protein VP39"/>
    <property type="match status" value="1"/>
</dbReference>
<comment type="similarity">
    <text evidence="6">Belongs to the methyltransferase superfamily. METTL16/RlmF family.</text>
</comment>
<comment type="subcellular location">
    <subcellularLocation>
        <location evidence="6">Cytoplasm</location>
    </subcellularLocation>
</comment>
<accession>A0AAW7XKN7</accession>
<gene>
    <name evidence="6 8" type="primary">rlmF</name>
    <name evidence="8" type="ORF">Q4490_14615</name>
</gene>
<feature type="region of interest" description="Disordered" evidence="7">
    <location>
        <begin position="1"/>
        <end position="23"/>
    </location>
</feature>
<dbReference type="AlphaFoldDB" id="A0AAW7XKN7"/>
<reference evidence="8" key="1">
    <citation type="submission" date="2023-07" db="EMBL/GenBank/DDBJ databases">
        <title>Genome content predicts the carbon catabolic preferences of heterotrophic bacteria.</title>
        <authorList>
            <person name="Gralka M."/>
        </authorList>
    </citation>
    <scope>NUCLEOTIDE SEQUENCE</scope>
    <source>
        <strain evidence="8">I2M16</strain>
    </source>
</reference>
<evidence type="ECO:0000256" key="5">
    <source>
        <dbReference type="ARBA" id="ARBA00022691"/>
    </source>
</evidence>
<sequence>MKPKSRKTVSRSPASQGKGLHQRNIHNSRYDFPELIVASPELSSVVTENKFGDLSINFSDPRAVKLLNQALLKLHYQVDFWDLPEGYLCPPIPGRADYVHYIADLLSLSLKGALPSEECIPRGKRVSALDIGMGANCIYPILGARLYGWKFVGSDVNAVAVNTANTIAQMNATLKSHIRCRLQSDSQSIFKGVVAANERFDVTLCNPPFHRSIEEATDGSERKIKNLAKNSAKKSPMHSSVNPSDNSSSALLNFGGHGAELWCPGGEVAFITRMMQESRDFSHQCLWFTSLVSKQESLSLLKPLLNKMGVAQSRIINMQQGNKQTRILCWSFLSDTEQATWANERWLINQ</sequence>